<evidence type="ECO:0000256" key="6">
    <source>
        <dbReference type="ARBA" id="ARBA00023242"/>
    </source>
</evidence>
<evidence type="ECO:0000256" key="1">
    <source>
        <dbReference type="ARBA" id="ARBA00004123"/>
    </source>
</evidence>
<keyword evidence="9" id="KW-1185">Reference proteome</keyword>
<dbReference type="PANTHER" id="PTHR12942">
    <property type="entry name" value="STEP II SPLICING FACTOR SLU7"/>
    <property type="match status" value="1"/>
</dbReference>
<keyword evidence="6 7" id="KW-0539">Nucleus</keyword>
<protein>
    <recommendedName>
        <fullName evidence="7">Pre-mRNA-splicing factor SLU7</fullName>
    </recommendedName>
</protein>
<keyword evidence="3 7" id="KW-0507">mRNA processing</keyword>
<evidence type="ECO:0000313" key="8">
    <source>
        <dbReference type="EMBL" id="KAI3928824.1"/>
    </source>
</evidence>
<comment type="similarity">
    <text evidence="2 7">Belongs to the SLU7 family.</text>
</comment>
<evidence type="ECO:0000256" key="5">
    <source>
        <dbReference type="ARBA" id="ARBA00023187"/>
    </source>
</evidence>
<reference evidence="8" key="1">
    <citation type="submission" date="2022-04" db="EMBL/GenBank/DDBJ databases">
        <title>A functionally conserved STORR gene fusion in Papaver species that diverged 16.8 million years ago.</title>
        <authorList>
            <person name="Catania T."/>
        </authorList>
    </citation>
    <scope>NUCLEOTIDE SEQUENCE</scope>
    <source>
        <strain evidence="8">S-188037</strain>
    </source>
</reference>
<evidence type="ECO:0000256" key="7">
    <source>
        <dbReference type="RuleBase" id="RU367071"/>
    </source>
</evidence>
<dbReference type="GO" id="GO:0005681">
    <property type="term" value="C:spliceosomal complex"/>
    <property type="evidence" value="ECO:0007669"/>
    <property type="project" value="UniProtKB-UniRule"/>
</dbReference>
<comment type="caution">
    <text evidence="8">The sequence shown here is derived from an EMBL/GenBank/DDBJ whole genome shotgun (WGS) entry which is preliminary data.</text>
</comment>
<organism evidence="8 9">
    <name type="scientific">Papaver atlanticum</name>
    <dbReference type="NCBI Taxonomy" id="357466"/>
    <lineage>
        <taxon>Eukaryota</taxon>
        <taxon>Viridiplantae</taxon>
        <taxon>Streptophyta</taxon>
        <taxon>Embryophyta</taxon>
        <taxon>Tracheophyta</taxon>
        <taxon>Spermatophyta</taxon>
        <taxon>Magnoliopsida</taxon>
        <taxon>Ranunculales</taxon>
        <taxon>Papaveraceae</taxon>
        <taxon>Papaveroideae</taxon>
        <taxon>Papaver</taxon>
    </lineage>
</organism>
<evidence type="ECO:0000256" key="4">
    <source>
        <dbReference type="ARBA" id="ARBA00022728"/>
    </source>
</evidence>
<comment type="subunit">
    <text evidence="7">Associated with the spliceosome.</text>
</comment>
<dbReference type="PANTHER" id="PTHR12942:SF2">
    <property type="entry name" value="PRE-MRNA-SPLICING FACTOR SLU7"/>
    <property type="match status" value="1"/>
</dbReference>
<gene>
    <name evidence="8" type="ORF">MKW98_024425</name>
</gene>
<sequence>MTKRRWPFRGGSKYKEDIYTGNHTTVWGSWWKNQWGYKCCQQVTRNSYCTRTAGAEVVESTTDLIEADAASHQKQRRPVRFVDFKAFIARRRGVVAREAGLPPAELGAIVLRCMYEEVQDAFYDALLDVALHQSSIFEEVEFSNWLIWITRIVFQRIVVVEVFTIQILAHNIGNLCIFII</sequence>
<dbReference type="AlphaFoldDB" id="A0AAD4T0N1"/>
<evidence type="ECO:0000256" key="2">
    <source>
        <dbReference type="ARBA" id="ARBA00007203"/>
    </source>
</evidence>
<proteinExistence type="inferred from homology"/>
<keyword evidence="4 7" id="KW-0747">Spliceosome</keyword>
<dbReference type="Proteomes" id="UP001202328">
    <property type="component" value="Unassembled WGS sequence"/>
</dbReference>
<evidence type="ECO:0000256" key="3">
    <source>
        <dbReference type="ARBA" id="ARBA00022664"/>
    </source>
</evidence>
<comment type="subcellular location">
    <subcellularLocation>
        <location evidence="1 7">Nucleus</location>
    </subcellularLocation>
</comment>
<evidence type="ECO:0000313" key="9">
    <source>
        <dbReference type="Proteomes" id="UP001202328"/>
    </source>
</evidence>
<dbReference type="GO" id="GO:0030628">
    <property type="term" value="F:pre-mRNA 3'-splice site binding"/>
    <property type="evidence" value="ECO:0007669"/>
    <property type="project" value="UniProtKB-UniRule"/>
</dbReference>
<dbReference type="InterPro" id="IPR039974">
    <property type="entry name" value="Splicing_factor_SLU7"/>
</dbReference>
<dbReference type="EMBL" id="JAJJMB010007708">
    <property type="protein sequence ID" value="KAI3928824.1"/>
    <property type="molecule type" value="Genomic_DNA"/>
</dbReference>
<dbReference type="GO" id="GO:0000398">
    <property type="term" value="P:mRNA splicing, via spliceosome"/>
    <property type="evidence" value="ECO:0007669"/>
    <property type="project" value="UniProtKB-UniRule"/>
</dbReference>
<comment type="function">
    <text evidence="7">Involved in pre-mRNA splicing.</text>
</comment>
<name>A0AAD4T0N1_9MAGN</name>
<accession>A0AAD4T0N1</accession>
<keyword evidence="5 7" id="KW-0508">mRNA splicing</keyword>